<evidence type="ECO:0000256" key="4">
    <source>
        <dbReference type="ARBA" id="ARBA00022692"/>
    </source>
</evidence>
<proteinExistence type="inferred from homology"/>
<keyword evidence="5 9" id="KW-0653">Protein transport</keyword>
<evidence type="ECO:0000256" key="1">
    <source>
        <dbReference type="ARBA" id="ARBA00004141"/>
    </source>
</evidence>
<name>A0A8H2M9P0_9FIRM</name>
<comment type="function">
    <text evidence="9">Involved in protein export. Participates in an early event of protein translocation.</text>
</comment>
<comment type="caution">
    <text evidence="9">Lacks conserved residue(s) required for the propagation of feature annotation.</text>
</comment>
<dbReference type="GO" id="GO:0005886">
    <property type="term" value="C:plasma membrane"/>
    <property type="evidence" value="ECO:0007669"/>
    <property type="project" value="UniProtKB-SubCell"/>
</dbReference>
<dbReference type="AlphaFoldDB" id="A0A8H2M9P0"/>
<evidence type="ECO:0000313" key="10">
    <source>
        <dbReference type="EMBL" id="VFB16830.1"/>
    </source>
</evidence>
<comment type="subcellular location">
    <subcellularLocation>
        <location evidence="9">Cell membrane</location>
        <topology evidence="9">Multi-pass membrane protein</topology>
    </subcellularLocation>
    <subcellularLocation>
        <location evidence="1">Membrane</location>
        <topology evidence="1">Multi-pass membrane protein</topology>
    </subcellularLocation>
</comment>
<evidence type="ECO:0000256" key="9">
    <source>
        <dbReference type="RuleBase" id="RU365087"/>
    </source>
</evidence>
<keyword evidence="8 9" id="KW-0472">Membrane</keyword>
<gene>
    <name evidence="10" type="ORF">NCTC13150_01403</name>
</gene>
<keyword evidence="11" id="KW-1185">Reference proteome</keyword>
<evidence type="ECO:0000256" key="7">
    <source>
        <dbReference type="ARBA" id="ARBA00023010"/>
    </source>
</evidence>
<dbReference type="NCBIfam" id="TIGR00810">
    <property type="entry name" value="secG"/>
    <property type="match status" value="1"/>
</dbReference>
<keyword evidence="9" id="KW-1003">Cell membrane</keyword>
<feature type="transmembrane region" description="Helical" evidence="9">
    <location>
        <begin position="56"/>
        <end position="73"/>
    </location>
</feature>
<dbReference type="InterPro" id="IPR004692">
    <property type="entry name" value="SecG"/>
</dbReference>
<comment type="similarity">
    <text evidence="2 9">Belongs to the SecG family.</text>
</comment>
<dbReference type="GO" id="GO:0015450">
    <property type="term" value="F:protein-transporting ATPase activity"/>
    <property type="evidence" value="ECO:0007669"/>
    <property type="project" value="UniProtKB-UniRule"/>
</dbReference>
<keyword evidence="4 9" id="KW-0812">Transmembrane</keyword>
<dbReference type="RefSeq" id="WP_034437561.1">
    <property type="nucleotide sequence ID" value="NZ_CAACYI010000001.1"/>
</dbReference>
<protein>
    <recommendedName>
        <fullName evidence="9">Protein-export membrane protein SecG</fullName>
    </recommendedName>
</protein>
<evidence type="ECO:0000256" key="5">
    <source>
        <dbReference type="ARBA" id="ARBA00022927"/>
    </source>
</evidence>
<accession>A0A8H2M9P0</accession>
<keyword evidence="6 9" id="KW-1133">Transmembrane helix</keyword>
<evidence type="ECO:0000256" key="3">
    <source>
        <dbReference type="ARBA" id="ARBA00022448"/>
    </source>
</evidence>
<evidence type="ECO:0000256" key="6">
    <source>
        <dbReference type="ARBA" id="ARBA00022989"/>
    </source>
</evidence>
<dbReference type="Pfam" id="PF03840">
    <property type="entry name" value="SecG"/>
    <property type="match status" value="1"/>
</dbReference>
<dbReference type="Proteomes" id="UP000377798">
    <property type="component" value="Unassembled WGS sequence"/>
</dbReference>
<keyword evidence="3 9" id="KW-0813">Transport</keyword>
<evidence type="ECO:0000256" key="8">
    <source>
        <dbReference type="ARBA" id="ARBA00023136"/>
    </source>
</evidence>
<comment type="caution">
    <text evidence="10">The sequence shown here is derived from an EMBL/GenBank/DDBJ whole genome shotgun (WGS) entry which is preliminary data.</text>
</comment>
<keyword evidence="7 9" id="KW-0811">Translocation</keyword>
<dbReference type="GO" id="GO:0009306">
    <property type="term" value="P:protein secretion"/>
    <property type="evidence" value="ECO:0007669"/>
    <property type="project" value="UniProtKB-UniRule"/>
</dbReference>
<evidence type="ECO:0000256" key="2">
    <source>
        <dbReference type="ARBA" id="ARBA00008445"/>
    </source>
</evidence>
<sequence>MRTLLSVIIAIACLVVIVAVMLQESKQAGLGTLDGSADSSWGSYAGTSRKQMLEKTTLIASIVMIVALIAVAAL</sequence>
<dbReference type="EMBL" id="CAACYI010000001">
    <property type="protein sequence ID" value="VFB16830.1"/>
    <property type="molecule type" value="Genomic_DNA"/>
</dbReference>
<evidence type="ECO:0000313" key="11">
    <source>
        <dbReference type="Proteomes" id="UP000377798"/>
    </source>
</evidence>
<reference evidence="10 11" key="1">
    <citation type="submission" date="2019-02" db="EMBL/GenBank/DDBJ databases">
        <authorList>
            <consortium name="Pathogen Informatics"/>
        </authorList>
    </citation>
    <scope>NUCLEOTIDE SEQUENCE [LARGE SCALE GENOMIC DNA]</scope>
    <source>
        <strain evidence="10 11">3012STDY7089603</strain>
    </source>
</reference>
<organism evidence="10 11">
    <name type="scientific">Urinicoccus massiliensis</name>
    <dbReference type="NCBI Taxonomy" id="1723382"/>
    <lineage>
        <taxon>Bacteria</taxon>
        <taxon>Bacillati</taxon>
        <taxon>Bacillota</taxon>
        <taxon>Tissierellia</taxon>
        <taxon>Tissierellales</taxon>
        <taxon>Peptoniphilaceae</taxon>
        <taxon>Urinicoccus</taxon>
    </lineage>
</organism>
<dbReference type="PRINTS" id="PR01651">
    <property type="entry name" value="SECGEXPORT"/>
</dbReference>